<sequence>MERKKMEVKGSKARCLSTLSLPRRFFVHWEAPAGNGIDEEN</sequence>
<name>A0A4P7N9A2_PYROR</name>
<reference evidence="1 2" key="1">
    <citation type="journal article" date="2019" name="Mol. Biol. Evol.">
        <title>Blast fungal genomes show frequent chromosomal changes, gene gains and losses, and effector gene turnover.</title>
        <authorList>
            <person name="Gomez Luciano L.B."/>
            <person name="Jason Tsai I."/>
            <person name="Chuma I."/>
            <person name="Tosa Y."/>
            <person name="Chen Y.H."/>
            <person name="Li J.Y."/>
            <person name="Li M.Y."/>
            <person name="Jade Lu M.Y."/>
            <person name="Nakayashiki H."/>
            <person name="Li W.H."/>
        </authorList>
    </citation>
    <scope>NUCLEOTIDE SEQUENCE [LARGE SCALE GENOMIC DNA]</scope>
    <source>
        <strain evidence="1">MZ5-1-6</strain>
    </source>
</reference>
<evidence type="ECO:0000313" key="1">
    <source>
        <dbReference type="EMBL" id="QBZ59278.1"/>
    </source>
</evidence>
<dbReference type="Proteomes" id="UP000294847">
    <property type="component" value="Chromosome 3"/>
</dbReference>
<accession>A0A4P7N9A2</accession>
<gene>
    <name evidence="1" type="ORF">PoMZ_04239</name>
</gene>
<dbReference type="VEuPathDB" id="FungiDB:M_BR32_EuGene_00047781"/>
<dbReference type="AlphaFoldDB" id="A0A4P7N9A2"/>
<proteinExistence type="predicted"/>
<dbReference type="EMBL" id="CP034206">
    <property type="protein sequence ID" value="QBZ59278.1"/>
    <property type="molecule type" value="Genomic_DNA"/>
</dbReference>
<organism evidence="1 2">
    <name type="scientific">Pyricularia oryzae</name>
    <name type="common">Rice blast fungus</name>
    <name type="synonym">Magnaporthe oryzae</name>
    <dbReference type="NCBI Taxonomy" id="318829"/>
    <lineage>
        <taxon>Eukaryota</taxon>
        <taxon>Fungi</taxon>
        <taxon>Dikarya</taxon>
        <taxon>Ascomycota</taxon>
        <taxon>Pezizomycotina</taxon>
        <taxon>Sordariomycetes</taxon>
        <taxon>Sordariomycetidae</taxon>
        <taxon>Magnaporthales</taxon>
        <taxon>Pyriculariaceae</taxon>
        <taxon>Pyricularia</taxon>
    </lineage>
</organism>
<evidence type="ECO:0000313" key="2">
    <source>
        <dbReference type="Proteomes" id="UP000294847"/>
    </source>
</evidence>
<protein>
    <submittedName>
        <fullName evidence="1">Uncharacterized protein</fullName>
    </submittedName>
</protein>